<keyword evidence="2" id="KW-1185">Reference proteome</keyword>
<dbReference type="EMBL" id="BAABIB010000152">
    <property type="protein sequence ID" value="GAA4667245.1"/>
    <property type="molecule type" value="Genomic_DNA"/>
</dbReference>
<evidence type="ECO:0000313" key="1">
    <source>
        <dbReference type="EMBL" id="GAA4667245.1"/>
    </source>
</evidence>
<evidence type="ECO:0008006" key="3">
    <source>
        <dbReference type="Google" id="ProtNLM"/>
    </source>
</evidence>
<organism evidence="1 2">
    <name type="scientific">Amycolatopsis dongchuanensis</name>
    <dbReference type="NCBI Taxonomy" id="1070866"/>
    <lineage>
        <taxon>Bacteria</taxon>
        <taxon>Bacillati</taxon>
        <taxon>Actinomycetota</taxon>
        <taxon>Actinomycetes</taxon>
        <taxon>Pseudonocardiales</taxon>
        <taxon>Pseudonocardiaceae</taxon>
        <taxon>Amycolatopsis</taxon>
    </lineage>
</organism>
<accession>A0ABP8VQ85</accession>
<proteinExistence type="predicted"/>
<sequence>MTSTRIPVDFPDEEMRNQPDIAAAIARFRCSSTRGLLGGRGLTTTSLVAMADGPLRVLREVRDPVPASRVPREILDVLRSGKEPLLVRCSALVGPGERVWSVNQVVARADVPEPVRQCLTGGAPVGAALRSVGIAHSRTLMAVGRRPWPLGSGSAAFRAYVLWHAARPLAVVCETFNPEVVDAAYARSEVAG</sequence>
<dbReference type="Proteomes" id="UP001500192">
    <property type="component" value="Unassembled WGS sequence"/>
</dbReference>
<gene>
    <name evidence="1" type="ORF">GCM10023214_71400</name>
</gene>
<dbReference type="InterPro" id="IPR028978">
    <property type="entry name" value="Chorismate_lyase_/UTRA_dom_sf"/>
</dbReference>
<dbReference type="RefSeq" id="WP_346056408.1">
    <property type="nucleotide sequence ID" value="NZ_BAABIB010000152.1"/>
</dbReference>
<dbReference type="SUPFAM" id="SSF64288">
    <property type="entry name" value="Chorismate lyase-like"/>
    <property type="match status" value="1"/>
</dbReference>
<reference evidence="2" key="1">
    <citation type="journal article" date="2019" name="Int. J. Syst. Evol. Microbiol.">
        <title>The Global Catalogue of Microorganisms (GCM) 10K type strain sequencing project: providing services to taxonomists for standard genome sequencing and annotation.</title>
        <authorList>
            <consortium name="The Broad Institute Genomics Platform"/>
            <consortium name="The Broad Institute Genome Sequencing Center for Infectious Disease"/>
            <person name="Wu L."/>
            <person name="Ma J."/>
        </authorList>
    </citation>
    <scope>NUCLEOTIDE SEQUENCE [LARGE SCALE GENOMIC DNA]</scope>
    <source>
        <strain evidence="2">JCM 18054</strain>
    </source>
</reference>
<protein>
    <recommendedName>
        <fullName evidence="3">Chorismate lyase</fullName>
    </recommendedName>
</protein>
<name>A0ABP8VQ85_9PSEU</name>
<dbReference type="Gene3D" id="3.40.1410.10">
    <property type="entry name" value="Chorismate lyase-like"/>
    <property type="match status" value="1"/>
</dbReference>
<evidence type="ECO:0000313" key="2">
    <source>
        <dbReference type="Proteomes" id="UP001500192"/>
    </source>
</evidence>
<comment type="caution">
    <text evidence="1">The sequence shown here is derived from an EMBL/GenBank/DDBJ whole genome shotgun (WGS) entry which is preliminary data.</text>
</comment>